<dbReference type="GO" id="GO:0032053">
    <property type="term" value="P:ciliary basal body organization"/>
    <property type="evidence" value="ECO:0007669"/>
    <property type="project" value="TreeGrafter"/>
</dbReference>
<evidence type="ECO:0000313" key="2">
    <source>
        <dbReference type="EMBL" id="KAJ7384921.1"/>
    </source>
</evidence>
<dbReference type="GO" id="GO:0010457">
    <property type="term" value="P:centriole-centriole cohesion"/>
    <property type="evidence" value="ECO:0007669"/>
    <property type="project" value="TreeGrafter"/>
</dbReference>
<sequence length="134" mass="14977">MGDGTKFHARTDQVIIPANCVALQPFIAKLGHNVEEIRVRALKNILFKLDHKKEVLGILETLSKPVSGAEGLLSIGAIEFLSHLRQDVDPELHQSVDNVIHQLLSLPQDDAVDHDQQCLYKEHNPGHWKVSKPL</sequence>
<reference evidence="2" key="1">
    <citation type="submission" date="2023-01" db="EMBL/GenBank/DDBJ databases">
        <title>Genome assembly of the deep-sea coral Lophelia pertusa.</title>
        <authorList>
            <person name="Herrera S."/>
            <person name="Cordes E."/>
        </authorList>
    </citation>
    <scope>NUCLEOTIDE SEQUENCE</scope>
    <source>
        <strain evidence="2">USNM1676648</strain>
        <tissue evidence="2">Polyp</tissue>
    </source>
</reference>
<dbReference type="Pfam" id="PF14726">
    <property type="entry name" value="RTTN_N"/>
    <property type="match status" value="1"/>
</dbReference>
<dbReference type="InterPro" id="IPR029249">
    <property type="entry name" value="Rotatin_N"/>
</dbReference>
<comment type="caution">
    <text evidence="2">The sequence shown here is derived from an EMBL/GenBank/DDBJ whole genome shotgun (WGS) entry which is preliminary data.</text>
</comment>
<dbReference type="GO" id="GO:0005813">
    <property type="term" value="C:centrosome"/>
    <property type="evidence" value="ECO:0007669"/>
    <property type="project" value="InterPro"/>
</dbReference>
<dbReference type="InterPro" id="IPR030791">
    <property type="entry name" value="Rotatin"/>
</dbReference>
<dbReference type="GO" id="GO:0007099">
    <property type="term" value="P:centriole replication"/>
    <property type="evidence" value="ECO:0007669"/>
    <property type="project" value="TreeGrafter"/>
</dbReference>
<proteinExistence type="predicted"/>
<keyword evidence="3" id="KW-1185">Reference proteome</keyword>
<feature type="domain" description="Rotatin N-terminal" evidence="1">
    <location>
        <begin position="51"/>
        <end position="103"/>
    </location>
</feature>
<organism evidence="2 3">
    <name type="scientific">Desmophyllum pertusum</name>
    <dbReference type="NCBI Taxonomy" id="174260"/>
    <lineage>
        <taxon>Eukaryota</taxon>
        <taxon>Metazoa</taxon>
        <taxon>Cnidaria</taxon>
        <taxon>Anthozoa</taxon>
        <taxon>Hexacorallia</taxon>
        <taxon>Scleractinia</taxon>
        <taxon>Caryophylliina</taxon>
        <taxon>Caryophylliidae</taxon>
        <taxon>Desmophyllum</taxon>
    </lineage>
</organism>
<dbReference type="GO" id="GO:0005814">
    <property type="term" value="C:centriole"/>
    <property type="evidence" value="ECO:0007669"/>
    <property type="project" value="TreeGrafter"/>
</dbReference>
<dbReference type="PANTHER" id="PTHR31691">
    <property type="entry name" value="ROTATIN"/>
    <property type="match status" value="1"/>
</dbReference>
<dbReference type="Proteomes" id="UP001163046">
    <property type="component" value="Unassembled WGS sequence"/>
</dbReference>
<dbReference type="AlphaFoldDB" id="A0A9W9ZNP6"/>
<gene>
    <name evidence="2" type="ORF">OS493_018608</name>
</gene>
<name>A0A9W9ZNP6_9CNID</name>
<dbReference type="GO" id="GO:0036064">
    <property type="term" value="C:ciliary basal body"/>
    <property type="evidence" value="ECO:0007669"/>
    <property type="project" value="InterPro"/>
</dbReference>
<dbReference type="OrthoDB" id="428850at2759"/>
<dbReference type="PANTHER" id="PTHR31691:SF1">
    <property type="entry name" value="ROTATIN"/>
    <property type="match status" value="1"/>
</dbReference>
<dbReference type="EMBL" id="MU825883">
    <property type="protein sequence ID" value="KAJ7384921.1"/>
    <property type="molecule type" value="Genomic_DNA"/>
</dbReference>
<evidence type="ECO:0000259" key="1">
    <source>
        <dbReference type="Pfam" id="PF14726"/>
    </source>
</evidence>
<accession>A0A9W9ZNP6</accession>
<protein>
    <recommendedName>
        <fullName evidence="1">Rotatin N-terminal domain-containing protein</fullName>
    </recommendedName>
</protein>
<evidence type="ECO:0000313" key="3">
    <source>
        <dbReference type="Proteomes" id="UP001163046"/>
    </source>
</evidence>